<dbReference type="PANTHER" id="PTHR33136">
    <property type="entry name" value="RAPID ALKALINIZATION FACTOR-LIKE"/>
    <property type="match status" value="1"/>
</dbReference>
<dbReference type="GO" id="GO:0005179">
    <property type="term" value="F:hormone activity"/>
    <property type="evidence" value="ECO:0007669"/>
    <property type="project" value="UniProtKB-KW"/>
</dbReference>
<evidence type="ECO:0008006" key="10">
    <source>
        <dbReference type="Google" id="ProtNLM"/>
    </source>
</evidence>
<feature type="chain" id="PRO_5023888616" description="Rapid ALkalinization Factor" evidence="7">
    <location>
        <begin position="21"/>
        <end position="212"/>
    </location>
</feature>
<dbReference type="GO" id="GO:0005576">
    <property type="term" value="C:extracellular region"/>
    <property type="evidence" value="ECO:0007669"/>
    <property type="project" value="UniProtKB-SubCell"/>
</dbReference>
<evidence type="ECO:0000256" key="6">
    <source>
        <dbReference type="ARBA" id="ARBA00023157"/>
    </source>
</evidence>
<comment type="similarity">
    <text evidence="2">Belongs to the plant rapid alkalinization factor (RALF) family.</text>
</comment>
<evidence type="ECO:0000313" key="8">
    <source>
        <dbReference type="EMBL" id="KAA8519775.1"/>
    </source>
</evidence>
<dbReference type="InterPro" id="IPR008801">
    <property type="entry name" value="RALF"/>
</dbReference>
<keyword evidence="4" id="KW-0372">Hormone</keyword>
<keyword evidence="5 7" id="KW-0732">Signal</keyword>
<organism evidence="8 9">
    <name type="scientific">Nyssa sinensis</name>
    <dbReference type="NCBI Taxonomy" id="561372"/>
    <lineage>
        <taxon>Eukaryota</taxon>
        <taxon>Viridiplantae</taxon>
        <taxon>Streptophyta</taxon>
        <taxon>Embryophyta</taxon>
        <taxon>Tracheophyta</taxon>
        <taxon>Spermatophyta</taxon>
        <taxon>Magnoliopsida</taxon>
        <taxon>eudicotyledons</taxon>
        <taxon>Gunneridae</taxon>
        <taxon>Pentapetalae</taxon>
        <taxon>asterids</taxon>
        <taxon>Cornales</taxon>
        <taxon>Nyssaceae</taxon>
        <taxon>Nyssa</taxon>
    </lineage>
</organism>
<dbReference type="Proteomes" id="UP000325577">
    <property type="component" value="Linkage Group LG6"/>
</dbReference>
<evidence type="ECO:0000256" key="1">
    <source>
        <dbReference type="ARBA" id="ARBA00004613"/>
    </source>
</evidence>
<evidence type="ECO:0000313" key="9">
    <source>
        <dbReference type="Proteomes" id="UP000325577"/>
    </source>
</evidence>
<protein>
    <recommendedName>
        <fullName evidence="10">Rapid ALkalinization Factor</fullName>
    </recommendedName>
</protein>
<keyword evidence="9" id="KW-1185">Reference proteome</keyword>
<name>A0A5J4ZMB9_9ASTE</name>
<evidence type="ECO:0000256" key="7">
    <source>
        <dbReference type="SAM" id="SignalP"/>
    </source>
</evidence>
<proteinExistence type="inferred from homology"/>
<evidence type="ECO:0000256" key="2">
    <source>
        <dbReference type="ARBA" id="ARBA00009178"/>
    </source>
</evidence>
<keyword evidence="3" id="KW-0964">Secreted</keyword>
<evidence type="ECO:0000256" key="4">
    <source>
        <dbReference type="ARBA" id="ARBA00022702"/>
    </source>
</evidence>
<feature type="signal peptide" evidence="7">
    <location>
        <begin position="1"/>
        <end position="20"/>
    </location>
</feature>
<dbReference type="GO" id="GO:0009506">
    <property type="term" value="C:plasmodesma"/>
    <property type="evidence" value="ECO:0007669"/>
    <property type="project" value="TreeGrafter"/>
</dbReference>
<sequence>MGFRLGLIVLLLALAMVAESSYDINRDSSVAHFDLDSLRSRGSGSIASSTGKVGDFINDAEEMMLDSEASRRVLAGQRFISYGALKANNVPCNRRGASYYNCNKRGKANPYKRGCSYITKCARLFLRSYSLEALSFLGPVLMGGIGCFGGSGLGAADAAAAVACLAVSGDPVSICTTCLKEEVSAWTKVVGYGLLGSDLVMGLGVVAGGDGW</sequence>
<dbReference type="OrthoDB" id="1613518at2759"/>
<gene>
    <name evidence="8" type="ORF">F0562_014031</name>
</gene>
<dbReference type="GO" id="GO:0019722">
    <property type="term" value="P:calcium-mediated signaling"/>
    <property type="evidence" value="ECO:0007669"/>
    <property type="project" value="TreeGrafter"/>
</dbReference>
<dbReference type="EMBL" id="CM018049">
    <property type="protein sequence ID" value="KAA8519775.1"/>
    <property type="molecule type" value="Genomic_DNA"/>
</dbReference>
<accession>A0A5J4ZMB9</accession>
<dbReference type="AlphaFoldDB" id="A0A5J4ZMB9"/>
<dbReference type="PANTHER" id="PTHR33136:SF89">
    <property type="entry name" value="PROTEIN RALF-LIKE 19"/>
    <property type="match status" value="1"/>
</dbReference>
<evidence type="ECO:0000256" key="3">
    <source>
        <dbReference type="ARBA" id="ARBA00022525"/>
    </source>
</evidence>
<dbReference type="Pfam" id="PF05498">
    <property type="entry name" value="RALF"/>
    <property type="match status" value="1"/>
</dbReference>
<keyword evidence="6" id="KW-1015">Disulfide bond</keyword>
<comment type="subcellular location">
    <subcellularLocation>
        <location evidence="1">Secreted</location>
    </subcellularLocation>
</comment>
<reference evidence="8 9" key="1">
    <citation type="submission" date="2019-09" db="EMBL/GenBank/DDBJ databases">
        <title>A chromosome-level genome assembly of the Chinese tupelo Nyssa sinensis.</title>
        <authorList>
            <person name="Yang X."/>
            <person name="Kang M."/>
            <person name="Yang Y."/>
            <person name="Xiong H."/>
            <person name="Wang M."/>
            <person name="Zhang Z."/>
            <person name="Wang Z."/>
            <person name="Wu H."/>
            <person name="Ma T."/>
            <person name="Liu J."/>
            <person name="Xi Z."/>
        </authorList>
    </citation>
    <scope>NUCLEOTIDE SEQUENCE [LARGE SCALE GENOMIC DNA]</scope>
    <source>
        <strain evidence="8">J267</strain>
        <tissue evidence="8">Leaf</tissue>
    </source>
</reference>
<evidence type="ECO:0000256" key="5">
    <source>
        <dbReference type="ARBA" id="ARBA00022729"/>
    </source>
</evidence>